<protein>
    <submittedName>
        <fullName evidence="1">Uncharacterized protein</fullName>
    </submittedName>
</protein>
<evidence type="ECO:0000313" key="2">
    <source>
        <dbReference type="Proteomes" id="UP001239111"/>
    </source>
</evidence>
<dbReference type="Proteomes" id="UP001239111">
    <property type="component" value="Chromosome 4"/>
</dbReference>
<accession>A0ACC2N2W8</accession>
<dbReference type="EMBL" id="CM056744">
    <property type="protein sequence ID" value="KAJ8665206.1"/>
    <property type="molecule type" value="Genomic_DNA"/>
</dbReference>
<proteinExistence type="predicted"/>
<gene>
    <name evidence="1" type="ORF">QAD02_006868</name>
</gene>
<keyword evidence="2" id="KW-1185">Reference proteome</keyword>
<sequence>MLVNQYRWGEVIRDNLGRILNSIEQAIRRQLDNRGPGPPEVAPSTTSQNLPNNAITTHNDDPPNFKTTVSNSMTLRLPSISDERSSYTPREPPPTRPLITNNSQLVARQPNVELEVGVSDERFESIEIMEANFRRTIIELDRLNRCIVDPRLARLGRTVSIDYADIVLLDVWIDLSDPNLPPVSISHPQILI</sequence>
<comment type="caution">
    <text evidence="1">The sequence shown here is derived from an EMBL/GenBank/DDBJ whole genome shotgun (WGS) entry which is preliminary data.</text>
</comment>
<name>A0ACC2N2W8_9HYME</name>
<evidence type="ECO:0000313" key="1">
    <source>
        <dbReference type="EMBL" id="KAJ8665206.1"/>
    </source>
</evidence>
<reference evidence="1" key="1">
    <citation type="submission" date="2023-04" db="EMBL/GenBank/DDBJ databases">
        <title>A chromosome-level genome assembly of the parasitoid wasp Eretmocerus hayati.</title>
        <authorList>
            <person name="Zhong Y."/>
            <person name="Liu S."/>
            <person name="Liu Y."/>
        </authorList>
    </citation>
    <scope>NUCLEOTIDE SEQUENCE</scope>
    <source>
        <strain evidence="1">ZJU_SS_LIU_2023</strain>
    </source>
</reference>
<organism evidence="1 2">
    <name type="scientific">Eretmocerus hayati</name>
    <dbReference type="NCBI Taxonomy" id="131215"/>
    <lineage>
        <taxon>Eukaryota</taxon>
        <taxon>Metazoa</taxon>
        <taxon>Ecdysozoa</taxon>
        <taxon>Arthropoda</taxon>
        <taxon>Hexapoda</taxon>
        <taxon>Insecta</taxon>
        <taxon>Pterygota</taxon>
        <taxon>Neoptera</taxon>
        <taxon>Endopterygota</taxon>
        <taxon>Hymenoptera</taxon>
        <taxon>Apocrita</taxon>
        <taxon>Proctotrupomorpha</taxon>
        <taxon>Chalcidoidea</taxon>
        <taxon>Aphelinidae</taxon>
        <taxon>Aphelininae</taxon>
        <taxon>Eretmocerus</taxon>
    </lineage>
</organism>